<proteinExistence type="predicted"/>
<dbReference type="STRING" id="646529.Desaci_0687"/>
<dbReference type="Proteomes" id="UP000002892">
    <property type="component" value="Chromosome"/>
</dbReference>
<keyword evidence="2" id="KW-1185">Reference proteome</keyword>
<name>I4D1S4_DESAJ</name>
<accession>I4D1S4</accession>
<evidence type="ECO:0000313" key="1">
    <source>
        <dbReference type="EMBL" id="AFM39748.1"/>
    </source>
</evidence>
<evidence type="ECO:0008006" key="3">
    <source>
        <dbReference type="Google" id="ProtNLM"/>
    </source>
</evidence>
<dbReference type="NCBIfam" id="NF045794">
    <property type="entry name" value="CsxC_fam"/>
    <property type="match status" value="1"/>
</dbReference>
<protein>
    <recommendedName>
        <fullName evidence="3">SipL SPOCS domain-containing protein</fullName>
    </recommendedName>
</protein>
<reference evidence="1 2" key="1">
    <citation type="journal article" date="2012" name="J. Bacteriol.">
        <title>Complete genome sequences of Desulfosporosinus orientis DSM765T, Desulfosporosinus youngiae DSM17734T, Desulfosporosinus meridiei DSM13257T, and Desulfosporosinus acidiphilus DSM22704T.</title>
        <authorList>
            <person name="Pester M."/>
            <person name="Brambilla E."/>
            <person name="Alazard D."/>
            <person name="Rattei T."/>
            <person name="Weinmaier T."/>
            <person name="Han J."/>
            <person name="Lucas S."/>
            <person name="Lapidus A."/>
            <person name="Cheng J.F."/>
            <person name="Goodwin L."/>
            <person name="Pitluck S."/>
            <person name="Peters L."/>
            <person name="Ovchinnikova G."/>
            <person name="Teshima H."/>
            <person name="Detter J.C."/>
            <person name="Han C.S."/>
            <person name="Tapia R."/>
            <person name="Land M.L."/>
            <person name="Hauser L."/>
            <person name="Kyrpides N.C."/>
            <person name="Ivanova N.N."/>
            <person name="Pagani I."/>
            <person name="Huntmann M."/>
            <person name="Wei C.L."/>
            <person name="Davenport K.W."/>
            <person name="Daligault H."/>
            <person name="Chain P.S."/>
            <person name="Chen A."/>
            <person name="Mavromatis K."/>
            <person name="Markowitz V."/>
            <person name="Szeto E."/>
            <person name="Mikhailova N."/>
            <person name="Pati A."/>
            <person name="Wagner M."/>
            <person name="Woyke T."/>
            <person name="Ollivier B."/>
            <person name="Klenk H.P."/>
            <person name="Spring S."/>
            <person name="Loy A."/>
        </authorList>
    </citation>
    <scope>NUCLEOTIDE SEQUENCE [LARGE SCALE GENOMIC DNA]</scope>
    <source>
        <strain evidence="2">DSM 22704 / JCM 16185 / SJ4</strain>
    </source>
</reference>
<dbReference type="AlphaFoldDB" id="I4D1S4"/>
<dbReference type="eggNOG" id="ENOG502ZA1R">
    <property type="taxonomic scope" value="Bacteria"/>
</dbReference>
<dbReference type="HOGENOM" id="CLU_905287_0_0_9"/>
<evidence type="ECO:0000313" key="2">
    <source>
        <dbReference type="Proteomes" id="UP000002892"/>
    </source>
</evidence>
<dbReference type="InterPro" id="IPR054845">
    <property type="entry name" value="Exosporium_prot_C"/>
</dbReference>
<dbReference type="KEGG" id="dai:Desaci_0687"/>
<dbReference type="EMBL" id="CP003639">
    <property type="protein sequence ID" value="AFM39748.1"/>
    <property type="molecule type" value="Genomic_DNA"/>
</dbReference>
<sequence>MIDYNHCPHQWTQSVPFIPAWVQEMPKTPCCPQTPRPVTPNPIFPTNAALPTCTPLELKKTGPRTVLITVSIPAESIITLPSKALEIKTIRKNLKLTQCRFFNSPPPLRCIPQDTPKLFLGGYVRKNVQYSEPIRQTATTVESSLKDFVIDVPYSCVIDLGRIRAIAPTLFSEQQEYEFSSTAPLPSGFSTKDKLISGDLTELNVVSHQFMNSLPSCELIFSQINEMDDALDRVPMTGGPFEEGVFRTVQEKMVILIQLELTFPAEINPQPAPHPPNDHHHSNTGNCHNPFFSMTLKVLRAFIKIKI</sequence>
<gene>
    <name evidence="1" type="ordered locus">Desaci_0687</name>
</gene>
<organism evidence="1 2">
    <name type="scientific">Desulfosporosinus acidiphilus (strain DSM 22704 / JCM 16185 / SJ4)</name>
    <dbReference type="NCBI Taxonomy" id="646529"/>
    <lineage>
        <taxon>Bacteria</taxon>
        <taxon>Bacillati</taxon>
        <taxon>Bacillota</taxon>
        <taxon>Clostridia</taxon>
        <taxon>Eubacteriales</taxon>
        <taxon>Desulfitobacteriaceae</taxon>
        <taxon>Desulfosporosinus</taxon>
    </lineage>
</organism>